<keyword evidence="4" id="KW-1185">Reference proteome</keyword>
<protein>
    <recommendedName>
        <fullName evidence="2">DUF4781 domain-containing protein</fullName>
    </recommendedName>
</protein>
<dbReference type="PANTHER" id="PTHR21115:SF0">
    <property type="entry name" value="GH06117P-RELATED"/>
    <property type="match status" value="1"/>
</dbReference>
<sequence length="714" mass="78065">MAEAEEKRVANRTTCEVQENFAESLGYAKEESHVASRTAREVQQNFAESLGYAEEIIWDLLSHAQADVLKKKLKELIRDPEPTPKDKALTTKTAADLEKDEKKLNKLIADNAKARQIIFDAVWEQRKYTNRQSLTAIIYVMVVTDEQNLNRVEDSRTFSCHAVFRARRCIAGSSGLSSDSSDCCNLFVDETGRVYQNWEQYVATNELPAGVMVAPERGIYRMVKDQVRLEKYVTPAGTTSSQVLGYMDTGAAVGGFAAAAVPIAALLTLPVSGPLMAVAGVVGLASAGYATARSSVRLVDRSQHEQSINVTDREARGHWLGVVAGAVGLGAAGATTALTAATSAGREVGAITQLTVNGMNISSIVVSGTGVANGVLDLILKFQDGDDISSMDVLQLSASLVLFTNSVYNFKLASTIINETSNRSIAGYRETLSNRQRRTFDKAAKETVRLQGSTKGKLDIIRNVNEVPSRQQFNDLYKINQNMNQESVRYSFAPDGQGFLLNGEVQTTAADLRASVQHNQGPNVLGQVSQPIPASHAGSGRLQLDGLNQVSRLIGPQPTSHSRQKPSTYAAGVFTLELSSIVVGSVTFALEQYGGVIFEHVINAESFENLITGMAENLQPDVFDFIMNLTRLFMDMLLDDLTSVLKFFISTESVLYRILVHVMNKYRNMPCEFLEQHTGDILEGVRQYFMSLNPNSCLVQKCPICIGYFSICPL</sequence>
<dbReference type="Proteomes" id="UP001652680">
    <property type="component" value="Unassembled WGS sequence"/>
</dbReference>
<keyword evidence="1" id="KW-1133">Transmembrane helix</keyword>
<organism evidence="3 4">
    <name type="scientific">Drosophila rhopaloa</name>
    <name type="common">Fruit fly</name>
    <dbReference type="NCBI Taxonomy" id="1041015"/>
    <lineage>
        <taxon>Eukaryota</taxon>
        <taxon>Metazoa</taxon>
        <taxon>Ecdysozoa</taxon>
        <taxon>Arthropoda</taxon>
        <taxon>Hexapoda</taxon>
        <taxon>Insecta</taxon>
        <taxon>Pterygota</taxon>
        <taxon>Neoptera</taxon>
        <taxon>Endopterygota</taxon>
        <taxon>Diptera</taxon>
        <taxon>Brachycera</taxon>
        <taxon>Muscomorpha</taxon>
        <taxon>Ephydroidea</taxon>
        <taxon>Drosophilidae</taxon>
        <taxon>Drosophila</taxon>
        <taxon>Sophophora</taxon>
    </lineage>
</organism>
<proteinExistence type="predicted"/>
<dbReference type="RefSeq" id="XP_016984331.2">
    <property type="nucleotide sequence ID" value="XM_017128842.2"/>
</dbReference>
<reference evidence="3" key="2">
    <citation type="submission" date="2025-05" db="UniProtKB">
        <authorList>
            <consortium name="EnsemblMetazoa"/>
        </authorList>
    </citation>
    <scope>IDENTIFICATION</scope>
</reference>
<evidence type="ECO:0000313" key="3">
    <source>
        <dbReference type="EnsemblMetazoa" id="XP_016984331.2"/>
    </source>
</evidence>
<reference evidence="4" key="1">
    <citation type="journal article" date="2021" name="Elife">
        <title>Highly contiguous assemblies of 101 drosophilid genomes.</title>
        <authorList>
            <person name="Kim B.Y."/>
            <person name="Wang J.R."/>
            <person name="Miller D.E."/>
            <person name="Barmina O."/>
            <person name="Delaney E."/>
            <person name="Thompson A."/>
            <person name="Comeault A.A."/>
            <person name="Peede D."/>
            <person name="D'Agostino E.R."/>
            <person name="Pelaez J."/>
            <person name="Aguilar J.M."/>
            <person name="Haji D."/>
            <person name="Matsunaga T."/>
            <person name="Armstrong E.E."/>
            <person name="Zych M."/>
            <person name="Ogawa Y."/>
            <person name="Stamenkovic-Radak M."/>
            <person name="Jelic M."/>
            <person name="Veselinovic M.S."/>
            <person name="Tanaskovic M."/>
            <person name="Eric P."/>
            <person name="Gao J.J."/>
            <person name="Katoh T.K."/>
            <person name="Toda M.J."/>
            <person name="Watabe H."/>
            <person name="Watada M."/>
            <person name="Davis J.S."/>
            <person name="Moyle L.C."/>
            <person name="Manoli G."/>
            <person name="Bertolini E."/>
            <person name="Kostal V."/>
            <person name="Hawley R.S."/>
            <person name="Takahashi A."/>
            <person name="Jones C.D."/>
            <person name="Price D.K."/>
            <person name="Whiteman N."/>
            <person name="Kopp A."/>
            <person name="Matute D.R."/>
            <person name="Petrov D.A."/>
        </authorList>
    </citation>
    <scope>NUCLEOTIDE SEQUENCE [LARGE SCALE GENOMIC DNA]</scope>
</reference>
<feature type="transmembrane region" description="Helical" evidence="1">
    <location>
        <begin position="250"/>
        <end position="269"/>
    </location>
</feature>
<feature type="domain" description="DUF4781" evidence="2">
    <location>
        <begin position="161"/>
        <end position="465"/>
    </location>
</feature>
<keyword evidence="1" id="KW-0812">Transmembrane</keyword>
<feature type="transmembrane region" description="Helical" evidence="1">
    <location>
        <begin position="275"/>
        <end position="292"/>
    </location>
</feature>
<dbReference type="Pfam" id="PF16013">
    <property type="entry name" value="DUF4781"/>
    <property type="match status" value="1"/>
</dbReference>
<dbReference type="PANTHER" id="PTHR21115">
    <property type="entry name" value="GH06117P-RELATED"/>
    <property type="match status" value="1"/>
</dbReference>
<evidence type="ECO:0000313" key="4">
    <source>
        <dbReference type="Proteomes" id="UP001652680"/>
    </source>
</evidence>
<accession>A0ABM5HRF0</accession>
<dbReference type="GeneID" id="108048292"/>
<keyword evidence="1" id="KW-0472">Membrane</keyword>
<dbReference type="InterPro" id="IPR031962">
    <property type="entry name" value="DUF4781"/>
</dbReference>
<evidence type="ECO:0000259" key="2">
    <source>
        <dbReference type="Pfam" id="PF16013"/>
    </source>
</evidence>
<name>A0ABM5HRF0_DRORH</name>
<dbReference type="EnsemblMetazoa" id="XM_017128842.2">
    <property type="protein sequence ID" value="XP_016984331.2"/>
    <property type="gene ID" value="LOC108048292"/>
</dbReference>
<evidence type="ECO:0000256" key="1">
    <source>
        <dbReference type="SAM" id="Phobius"/>
    </source>
</evidence>